<feature type="compositionally biased region" description="Low complexity" evidence="1">
    <location>
        <begin position="75"/>
        <end position="87"/>
    </location>
</feature>
<proteinExistence type="predicted"/>
<organism evidence="2 3">
    <name type="scientific">Limulus polyphemus</name>
    <name type="common">Atlantic horseshoe crab</name>
    <dbReference type="NCBI Taxonomy" id="6850"/>
    <lineage>
        <taxon>Eukaryota</taxon>
        <taxon>Metazoa</taxon>
        <taxon>Ecdysozoa</taxon>
        <taxon>Arthropoda</taxon>
        <taxon>Chelicerata</taxon>
        <taxon>Merostomata</taxon>
        <taxon>Xiphosura</taxon>
        <taxon>Limulidae</taxon>
        <taxon>Limulus</taxon>
    </lineage>
</organism>
<gene>
    <name evidence="3" type="primary">LOC106476386</name>
</gene>
<dbReference type="Proteomes" id="UP000694941">
    <property type="component" value="Unplaced"/>
</dbReference>
<keyword evidence="2" id="KW-1185">Reference proteome</keyword>
<name>A0ABM1C1A6_LIMPO</name>
<evidence type="ECO:0000313" key="2">
    <source>
        <dbReference type="Proteomes" id="UP000694941"/>
    </source>
</evidence>
<dbReference type="RefSeq" id="XP_013792502.1">
    <property type="nucleotide sequence ID" value="XM_013937048.2"/>
</dbReference>
<evidence type="ECO:0000256" key="1">
    <source>
        <dbReference type="SAM" id="MobiDB-lite"/>
    </source>
</evidence>
<protein>
    <submittedName>
        <fullName evidence="3">WD repeat-containing protein 13-like</fullName>
    </submittedName>
</protein>
<feature type="region of interest" description="Disordered" evidence="1">
    <location>
        <begin position="75"/>
        <end position="128"/>
    </location>
</feature>
<accession>A0ABM1C1A6</accession>
<sequence length="128" mass="14808">MTAVWQQVLALDARYNNYRAPNNPNFRTQYIRRRSQLLRENAKEEHNPFIRKQYLRIRSQLLAQRYGVTIDQTSIRSRSLGARSSSRATLEKPESLDGRGEVRKGLHKLPDHVTEEGLVPTYAAEASK</sequence>
<dbReference type="GeneID" id="106476386"/>
<reference evidence="3" key="1">
    <citation type="submission" date="2025-08" db="UniProtKB">
        <authorList>
            <consortium name="RefSeq"/>
        </authorList>
    </citation>
    <scope>IDENTIFICATION</scope>
    <source>
        <tissue evidence="3">Muscle</tissue>
    </source>
</reference>
<evidence type="ECO:0000313" key="3">
    <source>
        <dbReference type="RefSeq" id="XP_013792502.1"/>
    </source>
</evidence>
<feature type="compositionally biased region" description="Basic and acidic residues" evidence="1">
    <location>
        <begin position="89"/>
        <end position="115"/>
    </location>
</feature>